<accession>A0A8H7YXI2</accession>
<dbReference type="EMBL" id="JAEVHI010000002">
    <property type="protein sequence ID" value="KAG5299031.1"/>
    <property type="molecule type" value="Genomic_DNA"/>
</dbReference>
<dbReference type="VEuPathDB" id="FungiDB:I7I52_09197"/>
<proteinExistence type="predicted"/>
<organism evidence="1 2">
    <name type="scientific">Ajellomyces capsulatus</name>
    <name type="common">Darling's disease fungus</name>
    <name type="synonym">Histoplasma capsulatum</name>
    <dbReference type="NCBI Taxonomy" id="5037"/>
    <lineage>
        <taxon>Eukaryota</taxon>
        <taxon>Fungi</taxon>
        <taxon>Dikarya</taxon>
        <taxon>Ascomycota</taxon>
        <taxon>Pezizomycotina</taxon>
        <taxon>Eurotiomycetes</taxon>
        <taxon>Eurotiomycetidae</taxon>
        <taxon>Onygenales</taxon>
        <taxon>Ajellomycetaceae</taxon>
        <taxon>Histoplasma</taxon>
    </lineage>
</organism>
<name>A0A8H7YXI2_AJECA</name>
<protein>
    <submittedName>
        <fullName evidence="1">Uncharacterized protein</fullName>
    </submittedName>
</protein>
<evidence type="ECO:0000313" key="2">
    <source>
        <dbReference type="Proteomes" id="UP000670092"/>
    </source>
</evidence>
<gene>
    <name evidence="1" type="ORF">I7I52_09197</name>
</gene>
<evidence type="ECO:0000313" key="1">
    <source>
        <dbReference type="EMBL" id="KAG5299031.1"/>
    </source>
</evidence>
<sequence>MKNKPPRYRTRPAGWRCSSATRTPSACPIAARETLLTEMTAMTGGHELGCFASSPSHVRQACSKDRISCRRTQADGDGDPGLLHLGTNQQ</sequence>
<comment type="caution">
    <text evidence="1">The sequence shown here is derived from an EMBL/GenBank/DDBJ whole genome shotgun (WGS) entry which is preliminary data.</text>
</comment>
<dbReference type="Proteomes" id="UP000670092">
    <property type="component" value="Unassembled WGS sequence"/>
</dbReference>
<dbReference type="AlphaFoldDB" id="A0A8H7YXI2"/>
<reference evidence="1 2" key="1">
    <citation type="submission" date="2021-01" db="EMBL/GenBank/DDBJ databases">
        <title>Chromosome-level genome assembly of a human fungal pathogen reveals clustering of transcriptionally co-regulated genes.</title>
        <authorList>
            <person name="Voorhies M."/>
            <person name="Cohen S."/>
            <person name="Shea T.P."/>
            <person name="Petrus S."/>
            <person name="Munoz J.F."/>
            <person name="Poplawski S."/>
            <person name="Goldman W.E."/>
            <person name="Michael T."/>
            <person name="Cuomo C.A."/>
            <person name="Sil A."/>
            <person name="Beyhan S."/>
        </authorList>
    </citation>
    <scope>NUCLEOTIDE SEQUENCE [LARGE SCALE GENOMIC DNA]</scope>
    <source>
        <strain evidence="1 2">G184AR</strain>
    </source>
</reference>